<dbReference type="GO" id="GO:0030288">
    <property type="term" value="C:outer membrane-bounded periplasmic space"/>
    <property type="evidence" value="ECO:0007669"/>
    <property type="project" value="TreeGrafter"/>
</dbReference>
<dbReference type="InterPro" id="IPR023346">
    <property type="entry name" value="Lysozyme-like_dom_sf"/>
</dbReference>
<evidence type="ECO:0000256" key="15">
    <source>
        <dbReference type="ARBA" id="ARBA00034000"/>
    </source>
</evidence>
<dbReference type="InterPro" id="IPR001460">
    <property type="entry name" value="PCN-bd_Tpept"/>
</dbReference>
<evidence type="ECO:0000313" key="20">
    <source>
        <dbReference type="Proteomes" id="UP000067625"/>
    </source>
</evidence>
<dbReference type="RefSeq" id="WP_053604588.1">
    <property type="nucleotide sequence ID" value="NZ_CP012600.1"/>
</dbReference>
<dbReference type="InterPro" id="IPR001264">
    <property type="entry name" value="Glyco_trans_51"/>
</dbReference>
<keyword evidence="12" id="KW-0472">Membrane</keyword>
<dbReference type="GO" id="GO:0009002">
    <property type="term" value="F:serine-type D-Ala-D-Ala carboxypeptidase activity"/>
    <property type="evidence" value="ECO:0007669"/>
    <property type="project" value="UniProtKB-EC"/>
</dbReference>
<keyword evidence="7" id="KW-0328">Glycosyltransferase</keyword>
<evidence type="ECO:0000256" key="3">
    <source>
        <dbReference type="ARBA" id="ARBA00007739"/>
    </source>
</evidence>
<protein>
    <submittedName>
        <fullName evidence="19">Penicillin-binding protein</fullName>
    </submittedName>
</protein>
<dbReference type="InterPro" id="IPR012338">
    <property type="entry name" value="Beta-lactam/transpept-like"/>
</dbReference>
<evidence type="ECO:0000313" key="19">
    <source>
        <dbReference type="EMBL" id="ALC82776.1"/>
    </source>
</evidence>
<comment type="catalytic activity">
    <reaction evidence="16">
        <text>[GlcNAc-(1-&gt;4)-Mur2Ac(oyl-L-Ala-gamma-D-Glu-L-Lys-D-Ala-D-Ala)](n)-di-trans,octa-cis-undecaprenyl diphosphate + beta-D-GlcNAc-(1-&gt;4)-Mur2Ac(oyl-L-Ala-gamma-D-Glu-L-Lys-D-Ala-D-Ala)-di-trans,octa-cis-undecaprenyl diphosphate = [GlcNAc-(1-&gt;4)-Mur2Ac(oyl-L-Ala-gamma-D-Glu-L-Lys-D-Ala-D-Ala)](n+1)-di-trans,octa-cis-undecaprenyl diphosphate + di-trans,octa-cis-undecaprenyl diphosphate + H(+)</text>
        <dbReference type="Rhea" id="RHEA:23708"/>
        <dbReference type="Rhea" id="RHEA-COMP:9602"/>
        <dbReference type="Rhea" id="RHEA-COMP:9603"/>
        <dbReference type="ChEBI" id="CHEBI:15378"/>
        <dbReference type="ChEBI" id="CHEBI:58405"/>
        <dbReference type="ChEBI" id="CHEBI:60033"/>
        <dbReference type="ChEBI" id="CHEBI:78435"/>
        <dbReference type="EC" id="2.4.99.28"/>
    </reaction>
</comment>
<dbReference type="PANTHER" id="PTHR32282">
    <property type="entry name" value="BINDING PROTEIN TRANSPEPTIDASE, PUTATIVE-RELATED"/>
    <property type="match status" value="1"/>
</dbReference>
<dbReference type="GO" id="GO:0005886">
    <property type="term" value="C:plasma membrane"/>
    <property type="evidence" value="ECO:0007669"/>
    <property type="project" value="UniProtKB-SubCell"/>
</dbReference>
<dbReference type="GO" id="GO:0009252">
    <property type="term" value="P:peptidoglycan biosynthetic process"/>
    <property type="evidence" value="ECO:0007669"/>
    <property type="project" value="UniProtKB-KW"/>
</dbReference>
<gene>
    <name evidence="19" type="ORF">AM592_15180</name>
</gene>
<reference evidence="19 20" key="2">
    <citation type="journal article" date="2016" name="Int. J. Syst. Evol. Microbiol.">
        <title>Bacillus gobiensis sp. nov., isolated from a soil sample.</title>
        <authorList>
            <person name="Liu B."/>
            <person name="Liu G.H."/>
            <person name="Cetin S."/>
            <person name="Schumann P."/>
            <person name="Pan Z.Z."/>
            <person name="Chen Q.Q."/>
        </authorList>
    </citation>
    <scope>NUCLEOTIDE SEQUENCE [LARGE SCALE GENOMIC DNA]</scope>
    <source>
        <strain evidence="19 20">FJAT-4402</strain>
    </source>
</reference>
<evidence type="ECO:0000256" key="13">
    <source>
        <dbReference type="ARBA" id="ARBA00023268"/>
    </source>
</evidence>
<evidence type="ECO:0000256" key="8">
    <source>
        <dbReference type="ARBA" id="ARBA00022679"/>
    </source>
</evidence>
<keyword evidence="9" id="KW-0378">Hydrolase</keyword>
<evidence type="ECO:0000256" key="7">
    <source>
        <dbReference type="ARBA" id="ARBA00022676"/>
    </source>
</evidence>
<keyword evidence="20" id="KW-1185">Reference proteome</keyword>
<feature type="domain" description="Penicillin-binding protein transpeptidase" evidence="17">
    <location>
        <begin position="330"/>
        <end position="572"/>
    </location>
</feature>
<proteinExistence type="inferred from homology"/>
<keyword evidence="4" id="KW-1003">Cell membrane</keyword>
<dbReference type="PATRIC" id="fig|1441095.3.peg.3348"/>
<dbReference type="GO" id="GO:0006508">
    <property type="term" value="P:proteolysis"/>
    <property type="evidence" value="ECO:0007669"/>
    <property type="project" value="UniProtKB-KW"/>
</dbReference>
<evidence type="ECO:0000256" key="1">
    <source>
        <dbReference type="ARBA" id="ARBA00004236"/>
    </source>
</evidence>
<dbReference type="Proteomes" id="UP000067625">
    <property type="component" value="Chromosome"/>
</dbReference>
<dbReference type="STRING" id="1441095.AM592_15180"/>
<comment type="similarity">
    <text evidence="3">In the N-terminal section; belongs to the glycosyltransferase 51 family.</text>
</comment>
<comment type="similarity">
    <text evidence="2">In the C-terminal section; belongs to the transpeptidase family.</text>
</comment>
<evidence type="ECO:0000256" key="12">
    <source>
        <dbReference type="ARBA" id="ARBA00023136"/>
    </source>
</evidence>
<comment type="catalytic activity">
    <reaction evidence="15">
        <text>Preferential cleavage: (Ac)2-L-Lys-D-Ala-|-D-Ala. Also transpeptidation of peptidyl-alanyl moieties that are N-acyl substituents of D-alanine.</text>
        <dbReference type="EC" id="3.4.16.4"/>
    </reaction>
</comment>
<dbReference type="SUPFAM" id="SSF56601">
    <property type="entry name" value="beta-lactamase/transpeptidase-like"/>
    <property type="match status" value="1"/>
</dbReference>
<evidence type="ECO:0000256" key="4">
    <source>
        <dbReference type="ARBA" id="ARBA00022475"/>
    </source>
</evidence>
<dbReference type="EMBL" id="CP012600">
    <property type="protein sequence ID" value="ALC82776.1"/>
    <property type="molecule type" value="Genomic_DNA"/>
</dbReference>
<keyword evidence="11" id="KW-0573">Peptidoglycan synthesis</keyword>
<keyword evidence="5" id="KW-0121">Carboxypeptidase</keyword>
<evidence type="ECO:0000259" key="18">
    <source>
        <dbReference type="Pfam" id="PF00912"/>
    </source>
</evidence>
<dbReference type="FunFam" id="1.10.3810.10:FF:000001">
    <property type="entry name" value="Penicillin-binding protein 1A"/>
    <property type="match status" value="1"/>
</dbReference>
<keyword evidence="13" id="KW-0511">Multifunctional enzyme</keyword>
<evidence type="ECO:0000256" key="11">
    <source>
        <dbReference type="ARBA" id="ARBA00022984"/>
    </source>
</evidence>
<dbReference type="InterPro" id="IPR050396">
    <property type="entry name" value="Glycosyltr_51/Transpeptidase"/>
</dbReference>
<evidence type="ECO:0000256" key="14">
    <source>
        <dbReference type="ARBA" id="ARBA00023316"/>
    </source>
</evidence>
<dbReference type="OrthoDB" id="9766909at2"/>
<keyword evidence="14" id="KW-0961">Cell wall biogenesis/degradation</keyword>
<dbReference type="Pfam" id="PF00905">
    <property type="entry name" value="Transpeptidase"/>
    <property type="match status" value="1"/>
</dbReference>
<dbReference type="Gene3D" id="3.40.710.10">
    <property type="entry name" value="DD-peptidase/beta-lactamase superfamily"/>
    <property type="match status" value="1"/>
</dbReference>
<evidence type="ECO:0000256" key="9">
    <source>
        <dbReference type="ARBA" id="ARBA00022801"/>
    </source>
</evidence>
<dbReference type="GO" id="GO:0008360">
    <property type="term" value="P:regulation of cell shape"/>
    <property type="evidence" value="ECO:0007669"/>
    <property type="project" value="UniProtKB-KW"/>
</dbReference>
<dbReference type="GO" id="GO:0008658">
    <property type="term" value="F:penicillin binding"/>
    <property type="evidence" value="ECO:0007669"/>
    <property type="project" value="InterPro"/>
</dbReference>
<dbReference type="Pfam" id="PF00912">
    <property type="entry name" value="Transgly"/>
    <property type="match status" value="1"/>
</dbReference>
<reference evidence="20" key="1">
    <citation type="submission" date="2015-08" db="EMBL/GenBank/DDBJ databases">
        <title>Genome sequencing project for genomic taxonomy and phylogenomics of Bacillus-like bacteria.</title>
        <authorList>
            <person name="Liu B."/>
            <person name="Wang J."/>
            <person name="Zhu Y."/>
            <person name="Liu G."/>
            <person name="Chen Q."/>
            <person name="Chen Z."/>
            <person name="Lan J."/>
            <person name="Che J."/>
            <person name="Ge C."/>
            <person name="Shi H."/>
            <person name="Pan Z."/>
            <person name="Liu X."/>
        </authorList>
    </citation>
    <scope>NUCLEOTIDE SEQUENCE [LARGE SCALE GENOMIC DNA]</scope>
    <source>
        <strain evidence="20">FJAT-4402</strain>
    </source>
</reference>
<accession>A0A0M3RA93</accession>
<name>A0A0M3RA93_9BACI</name>
<feature type="domain" description="Glycosyl transferase family 51" evidence="18">
    <location>
        <begin position="62"/>
        <end position="237"/>
    </location>
</feature>
<dbReference type="NCBIfam" id="TIGR02074">
    <property type="entry name" value="PBP_1a_fam"/>
    <property type="match status" value="1"/>
</dbReference>
<evidence type="ECO:0000256" key="6">
    <source>
        <dbReference type="ARBA" id="ARBA00022670"/>
    </source>
</evidence>
<evidence type="ECO:0000256" key="5">
    <source>
        <dbReference type="ARBA" id="ARBA00022645"/>
    </source>
</evidence>
<dbReference type="InterPro" id="IPR036950">
    <property type="entry name" value="PBP_transglycosylase"/>
</dbReference>
<sequence>MDMMANKRLRMTMKTLRACFFICLFALAILSTILLSVILVAKWQGPPSVKVNQSTILYANDGAKLGETHHGEKRYWVSLDEMSPAIINATVAVEDRHFFDHHGFDIKRIAGAAFADFKALAMVQGASTITQQYARNLYLDHDKTWKRKLNEAFYTIRLEQNYSKEEILEGYLNTIYYGHGAYGVEAASWFYFDKPAKDLNIEEAAMLAGIPKGPSIYSPYINRDKAIERQQTVLHMMEEQNFISEKEESTLRGRTLSIRQLKDSDMPKKPAPYFYDAVLKELEHTLKLSKEEIETGGLHVYTTLDPRMQEIAEQEINRRIDNTSKIQVGFAAMNPGNGHVLALVGGVDYEKSPFNRVTQAKRQPGSTMKPLLYYNAIKHGFSPSTLMKSEATTFTIEPGGKAYSPANYNGYYANGNITLLQALALSDNIFAVKTHLFLGMDQLIQTARQLGIKDELAEVPSLALGTSPIKPIEMINAYGILANGGREITPVFIKKVTDASGNVLYEESNSDGQILDKKAAFVTASMMTGMFDQALNSYTSVTGRTISDQLTRTYAGKSGTTETDSWMIGFYPGLVSGVWTGYDKTYTIDSVAEKSYSKQIWAGFMEKALENEPEAFFKPPAGVSGIYIDPKTGFEAGPGCANKHFTYFVKGTEPTGVCYGNGEMKKKEKNVQPAEKENKRPKWWEKWLGAG</sequence>
<dbReference type="SUPFAM" id="SSF53955">
    <property type="entry name" value="Lysozyme-like"/>
    <property type="match status" value="1"/>
</dbReference>
<comment type="subcellular location">
    <subcellularLocation>
        <location evidence="1">Cell membrane</location>
    </subcellularLocation>
</comment>
<keyword evidence="8" id="KW-0808">Transferase</keyword>
<dbReference type="FunFam" id="3.40.710.10:FF:000028">
    <property type="entry name" value="Penicillin-binding protein 1A"/>
    <property type="match status" value="1"/>
</dbReference>
<evidence type="ECO:0000256" key="2">
    <source>
        <dbReference type="ARBA" id="ARBA00007090"/>
    </source>
</evidence>
<keyword evidence="10" id="KW-0133">Cell shape</keyword>
<evidence type="ECO:0000256" key="10">
    <source>
        <dbReference type="ARBA" id="ARBA00022960"/>
    </source>
</evidence>
<dbReference type="GO" id="GO:0071555">
    <property type="term" value="P:cell wall organization"/>
    <property type="evidence" value="ECO:0007669"/>
    <property type="project" value="UniProtKB-KW"/>
</dbReference>
<dbReference type="AlphaFoldDB" id="A0A0M3RA93"/>
<dbReference type="PANTHER" id="PTHR32282:SF11">
    <property type="entry name" value="PENICILLIN-BINDING PROTEIN 1B"/>
    <property type="match status" value="1"/>
</dbReference>
<evidence type="ECO:0000256" key="16">
    <source>
        <dbReference type="ARBA" id="ARBA00049902"/>
    </source>
</evidence>
<keyword evidence="6" id="KW-0645">Protease</keyword>
<organism evidence="19 20">
    <name type="scientific">Bacillus gobiensis</name>
    <dbReference type="NCBI Taxonomy" id="1441095"/>
    <lineage>
        <taxon>Bacteria</taxon>
        <taxon>Bacillati</taxon>
        <taxon>Bacillota</taxon>
        <taxon>Bacilli</taxon>
        <taxon>Bacillales</taxon>
        <taxon>Bacillaceae</taxon>
        <taxon>Bacillus</taxon>
    </lineage>
</organism>
<evidence type="ECO:0000259" key="17">
    <source>
        <dbReference type="Pfam" id="PF00905"/>
    </source>
</evidence>
<dbReference type="Gene3D" id="1.10.3810.10">
    <property type="entry name" value="Biosynthetic peptidoglycan transglycosylase-like"/>
    <property type="match status" value="1"/>
</dbReference>
<dbReference type="GO" id="GO:0008955">
    <property type="term" value="F:peptidoglycan glycosyltransferase activity"/>
    <property type="evidence" value="ECO:0007669"/>
    <property type="project" value="UniProtKB-EC"/>
</dbReference>